<feature type="region of interest" description="Disordered" evidence="3">
    <location>
        <begin position="216"/>
        <end position="281"/>
    </location>
</feature>
<dbReference type="GO" id="GO:0016810">
    <property type="term" value="F:hydrolase activity, acting on carbon-nitrogen (but not peptide) bonds"/>
    <property type="evidence" value="ECO:0007669"/>
    <property type="project" value="InterPro"/>
</dbReference>
<gene>
    <name evidence="5" type="ordered locus">Francci3_3874</name>
</gene>
<keyword evidence="2" id="KW-0732">Signal</keyword>
<evidence type="ECO:0000313" key="5">
    <source>
        <dbReference type="EMBL" id="ABD13224.1"/>
    </source>
</evidence>
<dbReference type="STRING" id="106370.Francci3_3874"/>
<evidence type="ECO:0000256" key="2">
    <source>
        <dbReference type="ARBA" id="ARBA00022729"/>
    </source>
</evidence>
<dbReference type="GO" id="GO:0005975">
    <property type="term" value="P:carbohydrate metabolic process"/>
    <property type="evidence" value="ECO:0007669"/>
    <property type="project" value="InterPro"/>
</dbReference>
<feature type="domain" description="NodB homology" evidence="4">
    <location>
        <begin position="60"/>
        <end position="281"/>
    </location>
</feature>
<evidence type="ECO:0000256" key="1">
    <source>
        <dbReference type="ARBA" id="ARBA00004613"/>
    </source>
</evidence>
<dbReference type="InterPro" id="IPR051398">
    <property type="entry name" value="Polysacch_Deacetylase"/>
</dbReference>
<dbReference type="CDD" id="cd10918">
    <property type="entry name" value="CE4_NodB_like_5s_6s"/>
    <property type="match status" value="1"/>
</dbReference>
<dbReference type="SUPFAM" id="SSF88713">
    <property type="entry name" value="Glycoside hydrolase/deacetylase"/>
    <property type="match status" value="1"/>
</dbReference>
<organism evidence="5 6">
    <name type="scientific">Frankia casuarinae (strain DSM 45818 / CECT 9043 / HFP020203 / CcI3)</name>
    <dbReference type="NCBI Taxonomy" id="106370"/>
    <lineage>
        <taxon>Bacteria</taxon>
        <taxon>Bacillati</taxon>
        <taxon>Actinomycetota</taxon>
        <taxon>Actinomycetes</taxon>
        <taxon>Frankiales</taxon>
        <taxon>Frankiaceae</taxon>
        <taxon>Frankia</taxon>
    </lineage>
</organism>
<dbReference type="PANTHER" id="PTHR34216">
    <property type="match status" value="1"/>
</dbReference>
<name>Q2J668_FRACC</name>
<evidence type="ECO:0000313" key="6">
    <source>
        <dbReference type="Proteomes" id="UP000001937"/>
    </source>
</evidence>
<dbReference type="PROSITE" id="PS51677">
    <property type="entry name" value="NODB"/>
    <property type="match status" value="1"/>
</dbReference>
<dbReference type="Gene3D" id="3.20.20.370">
    <property type="entry name" value="Glycoside hydrolase/deacetylase"/>
    <property type="match status" value="1"/>
</dbReference>
<proteinExistence type="predicted"/>
<dbReference type="PANTHER" id="PTHR34216:SF3">
    <property type="entry name" value="POLY-BETA-1,6-N-ACETYL-D-GLUCOSAMINE N-DEACETYLASE"/>
    <property type="match status" value="1"/>
</dbReference>
<dbReference type="PhylomeDB" id="Q2J668"/>
<dbReference type="OrthoDB" id="9782872at2"/>
<reference evidence="5 6" key="1">
    <citation type="journal article" date="2007" name="Genome Res.">
        <title>Genome characteristics of facultatively symbiotic Frankia sp. strains reflect host range and host plant biogeography.</title>
        <authorList>
            <person name="Normand P."/>
            <person name="Lapierre P."/>
            <person name="Tisa L.S."/>
            <person name="Gogarten J.P."/>
            <person name="Alloisio N."/>
            <person name="Bagnarol E."/>
            <person name="Bassi C.A."/>
            <person name="Berry A.M."/>
            <person name="Bickhart D.M."/>
            <person name="Choisne N."/>
            <person name="Couloux A."/>
            <person name="Cournoyer B."/>
            <person name="Cruveiller S."/>
            <person name="Daubin V."/>
            <person name="Demange N."/>
            <person name="Francino M.P."/>
            <person name="Goltsman E."/>
            <person name="Huang Y."/>
            <person name="Kopp O.R."/>
            <person name="Labarre L."/>
            <person name="Lapidus A."/>
            <person name="Lavire C."/>
            <person name="Marechal J."/>
            <person name="Martinez M."/>
            <person name="Mastronunzio J.E."/>
            <person name="Mullin B.C."/>
            <person name="Niemann J."/>
            <person name="Pujic P."/>
            <person name="Rawnsley T."/>
            <person name="Rouy Z."/>
            <person name="Schenowitz C."/>
            <person name="Sellstedt A."/>
            <person name="Tavares F."/>
            <person name="Tomkins J.P."/>
            <person name="Vallenet D."/>
            <person name="Valverde C."/>
            <person name="Wall L.G."/>
            <person name="Wang Y."/>
            <person name="Medigue C."/>
            <person name="Benson D.R."/>
        </authorList>
    </citation>
    <scope>NUCLEOTIDE SEQUENCE [LARGE SCALE GENOMIC DNA]</scope>
    <source>
        <strain evidence="6">DSM 45818 / CECT 9043 / CcI3</strain>
    </source>
</reference>
<evidence type="ECO:0000259" key="4">
    <source>
        <dbReference type="PROSITE" id="PS51677"/>
    </source>
</evidence>
<dbReference type="eggNOG" id="COG0726">
    <property type="taxonomic scope" value="Bacteria"/>
</dbReference>
<dbReference type="GO" id="GO:0005576">
    <property type="term" value="C:extracellular region"/>
    <property type="evidence" value="ECO:0007669"/>
    <property type="project" value="UniProtKB-SubCell"/>
</dbReference>
<feature type="compositionally biased region" description="Basic residues" evidence="3">
    <location>
        <begin position="230"/>
        <end position="239"/>
    </location>
</feature>
<comment type="subcellular location">
    <subcellularLocation>
        <location evidence="1">Secreted</location>
    </subcellularLocation>
</comment>
<dbReference type="AlphaFoldDB" id="Q2J668"/>
<dbReference type="Proteomes" id="UP000001937">
    <property type="component" value="Chromosome"/>
</dbReference>
<sequence length="281" mass="30328">MIPMLRYRSLDTQPPRGPRRRLIPFTTFMRHCALIAASGRQALTVSKYAASLRAATAPANPVIITFDDGGVETLKALRRLAETGLTATVFVTSSRVGDPGYFNRTDLHRIRGLGIEIGGSGHTGRRLDELARTDVIAELTLSRRRLAVATGDEPRTFAYPLGGYDLSVRQLVISAGYSSACAVRDVLSHPADDRFALARLTVEANTPDSRLRAWLEGVGRPAPPPTVPRTHTHRLRRAARPPGLFTPRLGQPDPGPVTGTGDPGGLASPDLSWPSPALPEH</sequence>
<dbReference type="RefSeq" id="WP_011438248.1">
    <property type="nucleotide sequence ID" value="NC_007777.1"/>
</dbReference>
<dbReference type="InterPro" id="IPR011330">
    <property type="entry name" value="Glyco_hydro/deAcase_b/a-brl"/>
</dbReference>
<dbReference type="Pfam" id="PF01522">
    <property type="entry name" value="Polysacc_deac_1"/>
    <property type="match status" value="1"/>
</dbReference>
<accession>Q2J668</accession>
<dbReference type="KEGG" id="fra:Francci3_3874"/>
<protein>
    <submittedName>
        <fullName evidence="5">Polysaccharide deacetylase</fullName>
    </submittedName>
</protein>
<keyword evidence="6" id="KW-1185">Reference proteome</keyword>
<evidence type="ECO:0000256" key="3">
    <source>
        <dbReference type="SAM" id="MobiDB-lite"/>
    </source>
</evidence>
<feature type="compositionally biased region" description="Low complexity" evidence="3">
    <location>
        <begin position="250"/>
        <end position="260"/>
    </location>
</feature>
<dbReference type="HOGENOM" id="CLU_053113_0_0_11"/>
<dbReference type="InterPro" id="IPR002509">
    <property type="entry name" value="NODB_dom"/>
</dbReference>
<dbReference type="EMBL" id="CP000249">
    <property type="protein sequence ID" value="ABD13224.1"/>
    <property type="molecule type" value="Genomic_DNA"/>
</dbReference>